<comment type="catalytic activity">
    <reaction evidence="13">
        <text>alpha-D-mannose 1-phosphate = D-mannose 6-phosphate</text>
        <dbReference type="Rhea" id="RHEA:11140"/>
        <dbReference type="ChEBI" id="CHEBI:58409"/>
        <dbReference type="ChEBI" id="CHEBI:58735"/>
        <dbReference type="EC" id="5.4.2.8"/>
    </reaction>
</comment>
<dbReference type="Gene3D" id="3.40.50.1000">
    <property type="entry name" value="HAD superfamily/HAD-like"/>
    <property type="match status" value="1"/>
</dbReference>
<dbReference type="InterPro" id="IPR036412">
    <property type="entry name" value="HAD-like_sf"/>
</dbReference>
<feature type="binding site" evidence="12">
    <location>
        <position position="22"/>
    </location>
    <ligand>
        <name>Mg(2+)</name>
        <dbReference type="ChEBI" id="CHEBI:18420"/>
        <label>1</label>
    </ligand>
</feature>
<dbReference type="PANTHER" id="PTHR10466">
    <property type="entry name" value="PHOSPHOMANNOMUTASE"/>
    <property type="match status" value="1"/>
</dbReference>
<dbReference type="GO" id="GO:0006013">
    <property type="term" value="P:mannose metabolic process"/>
    <property type="evidence" value="ECO:0007669"/>
    <property type="project" value="TreeGrafter"/>
</dbReference>
<feature type="active site" description="Proton donor/acceptor" evidence="10">
    <location>
        <position position="22"/>
    </location>
</feature>
<evidence type="ECO:0000256" key="8">
    <source>
        <dbReference type="ARBA" id="ARBA00022842"/>
    </source>
</evidence>
<dbReference type="InterPro" id="IPR043169">
    <property type="entry name" value="PMM_cap"/>
</dbReference>
<feature type="binding site" evidence="11">
    <location>
        <position position="193"/>
    </location>
    <ligand>
        <name>alpha-D-mannose 1-phosphate</name>
        <dbReference type="ChEBI" id="CHEBI:58409"/>
    </ligand>
</feature>
<evidence type="ECO:0000256" key="5">
    <source>
        <dbReference type="ARBA" id="ARBA00012730"/>
    </source>
</evidence>
<dbReference type="SFLD" id="SFLDS00003">
    <property type="entry name" value="Haloacid_Dehalogenase"/>
    <property type="match status" value="1"/>
</dbReference>
<dbReference type="EC" id="5.4.2.8" evidence="5 13"/>
<dbReference type="GO" id="GO:0006487">
    <property type="term" value="P:protein N-linked glycosylation"/>
    <property type="evidence" value="ECO:0007669"/>
    <property type="project" value="TreeGrafter"/>
</dbReference>
<feature type="binding site" evidence="12">
    <location>
        <position position="20"/>
    </location>
    <ligand>
        <name>Mg(2+)</name>
        <dbReference type="ChEBI" id="CHEBI:18420"/>
        <label>1</label>
    </ligand>
</feature>
<evidence type="ECO:0000256" key="13">
    <source>
        <dbReference type="RuleBase" id="RU361118"/>
    </source>
</evidence>
<evidence type="ECO:0000256" key="10">
    <source>
        <dbReference type="PIRSR" id="PIRSR605002-1"/>
    </source>
</evidence>
<dbReference type="FunFam" id="3.30.1240.20:FF:000001">
    <property type="entry name" value="Phosphomannomutase"/>
    <property type="match status" value="1"/>
</dbReference>
<dbReference type="SFLD" id="SFLDF00445">
    <property type="entry name" value="alpha-phosphomannomutase"/>
    <property type="match status" value="1"/>
</dbReference>
<dbReference type="PANTHER" id="PTHR10466:SF0">
    <property type="entry name" value="PHOSPHOMANNOMUTASE"/>
    <property type="match status" value="1"/>
</dbReference>
<dbReference type="SUPFAM" id="SSF56784">
    <property type="entry name" value="HAD-like"/>
    <property type="match status" value="1"/>
</dbReference>
<sequence length="265" mass="29937">MSSVLPLSQRKNPGVVCLFDVDGTLTPARQTVSKEMLDTLKELRKHTAIGFVGGSDLKKIREQLQLPNAEDFLDDFDYGFAENGLTAYRMGKELPSESFINWLGEDKYKKLVKFILGYISQLDIPVMRGTFVEFRRGMVNVSPIGRNASIQERKEFQEFDKQAKIRPAFVEALKKEFPDYGLTYSIGGEISFDVFPAGWDKTFALQHLKESDADLPGGYKEIHFFGDKTFPGGNDHEIYSHPSVKGHAVTSPEDTMAQLKELFLH</sequence>
<comment type="function">
    <text evidence="13">Involved in the synthesis of the GDP-mannose and dolichol-phosphate-mannose required for a number of critical mannosyl transfer reactions.</text>
</comment>
<dbReference type="GO" id="GO:0005829">
    <property type="term" value="C:cytosol"/>
    <property type="evidence" value="ECO:0007669"/>
    <property type="project" value="TreeGrafter"/>
</dbReference>
<evidence type="ECO:0000256" key="1">
    <source>
        <dbReference type="ARBA" id="ARBA00004496"/>
    </source>
</evidence>
<dbReference type="InterPro" id="IPR006379">
    <property type="entry name" value="HAD-SF_hydro_IIB"/>
</dbReference>
<keyword evidence="15" id="KW-1185">Reference proteome</keyword>
<dbReference type="Pfam" id="PF03332">
    <property type="entry name" value="PMM"/>
    <property type="match status" value="1"/>
</dbReference>
<dbReference type="NCBIfam" id="TIGR01484">
    <property type="entry name" value="HAD-SF-IIB"/>
    <property type="match status" value="1"/>
</dbReference>
<evidence type="ECO:0000256" key="4">
    <source>
        <dbReference type="ARBA" id="ARBA00011738"/>
    </source>
</evidence>
<dbReference type="Proteomes" id="UP001217754">
    <property type="component" value="Chromosome 2"/>
</dbReference>
<feature type="binding site" evidence="11">
    <location>
        <position position="153"/>
    </location>
    <ligand>
        <name>alpha-D-mannose 1-phosphate</name>
        <dbReference type="ChEBI" id="CHEBI:58409"/>
    </ligand>
</feature>
<dbReference type="GO" id="GO:0004615">
    <property type="term" value="F:phosphomannomutase activity"/>
    <property type="evidence" value="ECO:0007669"/>
    <property type="project" value="UniProtKB-EC"/>
</dbReference>
<dbReference type="EMBL" id="CP119959">
    <property type="protein sequence ID" value="WFD38318.1"/>
    <property type="molecule type" value="Genomic_DNA"/>
</dbReference>
<comment type="pathway">
    <text evidence="2 13">Nucleotide-sugar biosynthesis; GDP-alpha-D-mannose biosynthesis; alpha-D-mannose 1-phosphate from D-fructose 6-phosphate: step 2/2.</text>
</comment>
<evidence type="ECO:0000313" key="14">
    <source>
        <dbReference type="EMBL" id="WFD38318.1"/>
    </source>
</evidence>
<feature type="binding site" evidence="12">
    <location>
        <position position="239"/>
    </location>
    <ligand>
        <name>Mg(2+)</name>
        <dbReference type="ChEBI" id="CHEBI:18420"/>
        <label>1</label>
    </ligand>
</feature>
<protein>
    <recommendedName>
        <fullName evidence="5 13">Phosphomannomutase</fullName>
        <ecNumber evidence="5 13">5.4.2.8</ecNumber>
    </recommendedName>
</protein>
<name>A0AAF0F4S8_9BASI</name>
<feature type="binding site" evidence="11">
    <location>
        <position position="191"/>
    </location>
    <ligand>
        <name>alpha-D-mannose 1-phosphate</name>
        <dbReference type="ChEBI" id="CHEBI:58409"/>
    </ligand>
</feature>
<feature type="active site" description="Nucleophile" evidence="10">
    <location>
        <position position="20"/>
    </location>
</feature>
<dbReference type="CDD" id="cd02585">
    <property type="entry name" value="HAD_PMM"/>
    <property type="match status" value="1"/>
</dbReference>
<keyword evidence="6 13" id="KW-0963">Cytoplasm</keyword>
<dbReference type="AlphaFoldDB" id="A0AAF0F4S8"/>
<evidence type="ECO:0000256" key="3">
    <source>
        <dbReference type="ARBA" id="ARBA00009736"/>
    </source>
</evidence>
<evidence type="ECO:0000256" key="11">
    <source>
        <dbReference type="PIRSR" id="PIRSR605002-2"/>
    </source>
</evidence>
<dbReference type="GO" id="GO:0046872">
    <property type="term" value="F:metal ion binding"/>
    <property type="evidence" value="ECO:0007669"/>
    <property type="project" value="UniProtKB-KW"/>
</dbReference>
<accession>A0AAF0F4S8</accession>
<dbReference type="InterPro" id="IPR023214">
    <property type="entry name" value="HAD_sf"/>
</dbReference>
<evidence type="ECO:0000256" key="6">
    <source>
        <dbReference type="ARBA" id="ARBA00022490"/>
    </source>
</evidence>
<evidence type="ECO:0000256" key="12">
    <source>
        <dbReference type="PIRSR" id="PIRSR605002-3"/>
    </source>
</evidence>
<dbReference type="RefSeq" id="XP_060121215.1">
    <property type="nucleotide sequence ID" value="XM_060265232.1"/>
</dbReference>
<evidence type="ECO:0000256" key="9">
    <source>
        <dbReference type="ARBA" id="ARBA00023235"/>
    </source>
</evidence>
<feature type="binding site" evidence="12">
    <location>
        <position position="227"/>
    </location>
    <ligand>
        <name>Mg(2+)</name>
        <dbReference type="ChEBI" id="CHEBI:18420"/>
        <label>1</label>
    </ligand>
</feature>
<dbReference type="Gene3D" id="3.30.1240.20">
    <property type="match status" value="1"/>
</dbReference>
<evidence type="ECO:0000256" key="2">
    <source>
        <dbReference type="ARBA" id="ARBA00004699"/>
    </source>
</evidence>
<evidence type="ECO:0000313" key="15">
    <source>
        <dbReference type="Proteomes" id="UP001217754"/>
    </source>
</evidence>
<comment type="subunit">
    <text evidence="4 13">Homodimer.</text>
</comment>
<feature type="binding site" evidence="11">
    <location>
        <position position="146"/>
    </location>
    <ligand>
        <name>alpha-D-mannose 1-phosphate</name>
        <dbReference type="ChEBI" id="CHEBI:58409"/>
    </ligand>
</feature>
<feature type="binding site" evidence="11">
    <location>
        <position position="29"/>
    </location>
    <ligand>
        <name>alpha-D-mannose 1-phosphate</name>
        <dbReference type="ChEBI" id="CHEBI:58409"/>
    </ligand>
</feature>
<keyword evidence="9 13" id="KW-0413">Isomerase</keyword>
<gene>
    <name evidence="14" type="primary">PMM1</name>
    <name evidence="14" type="ORF">MJAP1_001269</name>
</gene>
<dbReference type="GO" id="GO:0009298">
    <property type="term" value="P:GDP-mannose biosynthetic process"/>
    <property type="evidence" value="ECO:0007669"/>
    <property type="project" value="InterPro"/>
</dbReference>
<evidence type="ECO:0000256" key="7">
    <source>
        <dbReference type="ARBA" id="ARBA00022723"/>
    </source>
</evidence>
<feature type="binding site" evidence="11">
    <location>
        <position position="135"/>
    </location>
    <ligand>
        <name>alpha-D-mannose 1-phosphate</name>
        <dbReference type="ChEBI" id="CHEBI:58409"/>
    </ligand>
</feature>
<comment type="subcellular location">
    <subcellularLocation>
        <location evidence="1 13">Cytoplasm</location>
    </subcellularLocation>
</comment>
<keyword evidence="8 12" id="KW-0460">Magnesium</keyword>
<comment type="similarity">
    <text evidence="3 13">Belongs to the eukaryotic PMM family.</text>
</comment>
<keyword evidence="7 12" id="KW-0479">Metal-binding</keyword>
<organism evidence="14 15">
    <name type="scientific">Malassezia japonica</name>
    <dbReference type="NCBI Taxonomy" id="223818"/>
    <lineage>
        <taxon>Eukaryota</taxon>
        <taxon>Fungi</taxon>
        <taxon>Dikarya</taxon>
        <taxon>Basidiomycota</taxon>
        <taxon>Ustilaginomycotina</taxon>
        <taxon>Malasseziomycetes</taxon>
        <taxon>Malasseziales</taxon>
        <taxon>Malasseziaceae</taxon>
        <taxon>Malassezia</taxon>
    </lineage>
</organism>
<dbReference type="SFLD" id="SFLDG01143">
    <property type="entry name" value="C2.B.3:_Phosphomannomutase_Lik"/>
    <property type="match status" value="1"/>
</dbReference>
<dbReference type="GeneID" id="85224918"/>
<dbReference type="InterPro" id="IPR005002">
    <property type="entry name" value="PMM"/>
</dbReference>
<dbReference type="SFLD" id="SFLDG01140">
    <property type="entry name" value="C2.B:_Phosphomannomutase_and_P"/>
    <property type="match status" value="1"/>
</dbReference>
<proteinExistence type="inferred from homology"/>
<reference evidence="14" key="1">
    <citation type="submission" date="2023-03" db="EMBL/GenBank/DDBJ databases">
        <title>Mating type loci evolution in Malassezia.</title>
        <authorList>
            <person name="Coelho M.A."/>
        </authorList>
    </citation>
    <scope>NUCLEOTIDE SEQUENCE</scope>
    <source>
        <strain evidence="14">CBS 9431</strain>
    </source>
</reference>
<comment type="cofactor">
    <cofactor evidence="12">
        <name>Mg(2+)</name>
        <dbReference type="ChEBI" id="CHEBI:18420"/>
    </cofactor>
</comment>